<dbReference type="Proteomes" id="UP001049176">
    <property type="component" value="Chromosome 2"/>
</dbReference>
<accession>A0A9P7UZ48</accession>
<dbReference type="GO" id="GO:0000184">
    <property type="term" value="P:nuclear-transcribed mRNA catabolic process, nonsense-mediated decay"/>
    <property type="evidence" value="ECO:0007669"/>
    <property type="project" value="UniProtKB-KW"/>
</dbReference>
<feature type="region of interest" description="Disordered" evidence="13">
    <location>
        <begin position="1"/>
        <end position="109"/>
    </location>
</feature>
<feature type="region of interest" description="Disordered" evidence="13">
    <location>
        <begin position="700"/>
        <end position="731"/>
    </location>
</feature>
<dbReference type="Pfam" id="PF09405">
    <property type="entry name" value="Btz"/>
    <property type="match status" value="1"/>
</dbReference>
<dbReference type="KEGG" id="more:E1B28_004696"/>
<evidence type="ECO:0000256" key="6">
    <source>
        <dbReference type="ARBA" id="ARBA00022664"/>
    </source>
</evidence>
<feature type="region of interest" description="Disordered" evidence="13">
    <location>
        <begin position="147"/>
        <end position="209"/>
    </location>
</feature>
<keyword evidence="12" id="KW-0539">Nucleus</keyword>
<protein>
    <recommendedName>
        <fullName evidence="14">Btz domain-containing protein</fullName>
    </recommendedName>
</protein>
<evidence type="ECO:0000259" key="14">
    <source>
        <dbReference type="Pfam" id="PF09405"/>
    </source>
</evidence>
<feature type="domain" description="Btz" evidence="14">
    <location>
        <begin position="194"/>
        <end position="312"/>
    </location>
</feature>
<dbReference type="InterPro" id="IPR018545">
    <property type="entry name" value="Btz_dom"/>
</dbReference>
<dbReference type="RefSeq" id="XP_043013809.1">
    <property type="nucleotide sequence ID" value="XM_043149205.1"/>
</dbReference>
<feature type="compositionally biased region" description="Polar residues" evidence="13">
    <location>
        <begin position="712"/>
        <end position="726"/>
    </location>
</feature>
<keyword evidence="4" id="KW-0813">Transport</keyword>
<dbReference type="GO" id="GO:0005737">
    <property type="term" value="C:cytoplasm"/>
    <property type="evidence" value="ECO:0007669"/>
    <property type="project" value="UniProtKB-SubCell"/>
</dbReference>
<feature type="region of interest" description="Disordered" evidence="13">
    <location>
        <begin position="374"/>
        <end position="508"/>
    </location>
</feature>
<keyword evidence="16" id="KW-1185">Reference proteome</keyword>
<dbReference type="GO" id="GO:0035145">
    <property type="term" value="C:exon-exon junction complex"/>
    <property type="evidence" value="ECO:0007669"/>
    <property type="project" value="InterPro"/>
</dbReference>
<feature type="compositionally biased region" description="Basic residues" evidence="13">
    <location>
        <begin position="31"/>
        <end position="42"/>
    </location>
</feature>
<evidence type="ECO:0000256" key="4">
    <source>
        <dbReference type="ARBA" id="ARBA00022448"/>
    </source>
</evidence>
<evidence type="ECO:0000256" key="11">
    <source>
        <dbReference type="ARBA" id="ARBA00023187"/>
    </source>
</evidence>
<evidence type="ECO:0000256" key="12">
    <source>
        <dbReference type="ARBA" id="ARBA00023242"/>
    </source>
</evidence>
<feature type="compositionally biased region" description="Polar residues" evidence="13">
    <location>
        <begin position="195"/>
        <end position="206"/>
    </location>
</feature>
<proteinExistence type="inferred from homology"/>
<gene>
    <name evidence="15" type="ORF">E1B28_004696</name>
</gene>
<comment type="caution">
    <text evidence="15">The sequence shown here is derived from an EMBL/GenBank/DDBJ whole genome shotgun (WGS) entry which is preliminary data.</text>
</comment>
<dbReference type="GO" id="GO:0051028">
    <property type="term" value="P:mRNA transport"/>
    <property type="evidence" value="ECO:0007669"/>
    <property type="project" value="UniProtKB-KW"/>
</dbReference>
<evidence type="ECO:0000256" key="13">
    <source>
        <dbReference type="SAM" id="MobiDB-lite"/>
    </source>
</evidence>
<evidence type="ECO:0000256" key="7">
    <source>
        <dbReference type="ARBA" id="ARBA00022816"/>
    </source>
</evidence>
<sequence>MPAPITSSSPPQTVDKPVTSKRMARIAQLGKRTRMIRRRGRAKGAIGSDDEIEREARTDSESEDDISSWASSDTESEPDDNITNGSHHPLTPSTSDSPPEATASTSKAAIAESFFASSGNWSEMVADETANGPPDLPVIEFSQLDNHVIPVPSRTSKKTTKRKDLSRNEEEKDEASVTPVHSRATPVRAFHRRPTGQSARQAYQQRLETDPSYVPTVGEFWGHDDRLLDKDLRSLSGWWRGRWQGRGRGGGFVRGKPRYADRSLPKAQVEEYEAGQESGEVPPVERAWTHDGFEEMKRNDERQHAQNQPQTQLQSPRGGAPRGRGGVTLRGRSRGGFHPFRTQSLSGGPRTWFAMKPERMWTKQSDMFLYLDPSSKPRPGHTGIVRVKLPGKNSRSTKHPIKEPTTMTSPKPAVTSTTSINGSDYGGTKVITVCLPKPLPRPPGKDTASITTKAPEPSIEEVFTVRPRLVSPKLIPLPEPPSDRKISTTSSPPANEPRALASVPPPQTLLDPVAQQKLEQLSIEPQEFDPHRRYQTEEAVLRSPPTSDANGETDARPSLPPIQTTFTPSIPHGSPAFGSPYGFPHPLPLGVAVDAAGMTYELATGRPVYLPAPTMYTPRPIPQPFIPGHVHHRSAASSSDFIAHPSPPQQQHSFIDHFTGQPFFSFPRQSSRVEIRAPDGSKASGKPWFRTGTSTFETSHTPEYFAPPEYNGNASNEEPAQPSNDPSMAYNPYQSYYPEGYGYTPYMDISQMGQYGIYPPDHISQGTVFY</sequence>
<dbReference type="GO" id="GO:0006397">
    <property type="term" value="P:mRNA processing"/>
    <property type="evidence" value="ECO:0007669"/>
    <property type="project" value="UniProtKB-KW"/>
</dbReference>
<evidence type="ECO:0000256" key="2">
    <source>
        <dbReference type="ARBA" id="ARBA00004496"/>
    </source>
</evidence>
<keyword evidence="5" id="KW-0963">Cytoplasm</keyword>
<dbReference type="GO" id="GO:0003729">
    <property type="term" value="F:mRNA binding"/>
    <property type="evidence" value="ECO:0007669"/>
    <property type="project" value="InterPro"/>
</dbReference>
<keyword evidence="6" id="KW-0507">mRNA processing</keyword>
<feature type="compositionally biased region" description="Polar residues" evidence="13">
    <location>
        <begin position="405"/>
        <end position="422"/>
    </location>
</feature>
<dbReference type="OrthoDB" id="3361414at2759"/>
<feature type="region of interest" description="Disordered" evidence="13">
    <location>
        <begin position="247"/>
        <end position="286"/>
    </location>
</feature>
<evidence type="ECO:0000256" key="9">
    <source>
        <dbReference type="ARBA" id="ARBA00022884"/>
    </source>
</evidence>
<comment type="similarity">
    <text evidence="3">Belongs to the CASC3 family.</text>
</comment>
<dbReference type="GO" id="GO:0008380">
    <property type="term" value="P:RNA splicing"/>
    <property type="evidence" value="ECO:0007669"/>
    <property type="project" value="UniProtKB-KW"/>
</dbReference>
<evidence type="ECO:0000256" key="5">
    <source>
        <dbReference type="ARBA" id="ARBA00022490"/>
    </source>
</evidence>
<comment type="subcellular location">
    <subcellularLocation>
        <location evidence="2">Cytoplasm</location>
    </subcellularLocation>
    <subcellularLocation>
        <location evidence="1">Nucleus</location>
    </subcellularLocation>
</comment>
<keyword evidence="7" id="KW-0509">mRNA transport</keyword>
<feature type="region of interest" description="Disordered" evidence="13">
    <location>
        <begin position="299"/>
        <end position="351"/>
    </location>
</feature>
<evidence type="ECO:0000256" key="1">
    <source>
        <dbReference type="ARBA" id="ARBA00004123"/>
    </source>
</evidence>
<feature type="compositionally biased region" description="Polar residues" evidence="13">
    <location>
        <begin position="305"/>
        <end position="315"/>
    </location>
</feature>
<keyword evidence="9" id="KW-0694">RNA-binding</keyword>
<evidence type="ECO:0000256" key="3">
    <source>
        <dbReference type="ARBA" id="ARBA00009548"/>
    </source>
</evidence>
<evidence type="ECO:0000313" key="15">
    <source>
        <dbReference type="EMBL" id="KAG7097339.1"/>
    </source>
</evidence>
<keyword evidence="11" id="KW-0508">mRNA splicing</keyword>
<keyword evidence="8" id="KW-0810">Translation regulation</keyword>
<feature type="compositionally biased region" description="Polar residues" evidence="13">
    <location>
        <begin position="81"/>
        <end position="107"/>
    </location>
</feature>
<dbReference type="GO" id="GO:0006417">
    <property type="term" value="P:regulation of translation"/>
    <property type="evidence" value="ECO:0007669"/>
    <property type="project" value="UniProtKB-KW"/>
</dbReference>
<evidence type="ECO:0000256" key="10">
    <source>
        <dbReference type="ARBA" id="ARBA00023161"/>
    </source>
</evidence>
<feature type="compositionally biased region" description="Polar residues" evidence="13">
    <location>
        <begin position="1"/>
        <end position="12"/>
    </location>
</feature>
<evidence type="ECO:0000313" key="16">
    <source>
        <dbReference type="Proteomes" id="UP001049176"/>
    </source>
</evidence>
<name>A0A9P7UZ48_9AGAR</name>
<dbReference type="EMBL" id="CM032182">
    <property type="protein sequence ID" value="KAG7097339.1"/>
    <property type="molecule type" value="Genomic_DNA"/>
</dbReference>
<reference evidence="15" key="1">
    <citation type="journal article" date="2021" name="Genome Biol. Evol.">
        <title>The assembled and annotated genome of the fairy-ring fungus Marasmius oreades.</title>
        <authorList>
            <person name="Hiltunen M."/>
            <person name="Ament-Velasquez S.L."/>
            <person name="Johannesson H."/>
        </authorList>
    </citation>
    <scope>NUCLEOTIDE SEQUENCE</scope>
    <source>
        <strain evidence="15">03SP1</strain>
    </source>
</reference>
<dbReference type="AlphaFoldDB" id="A0A9P7UZ48"/>
<organism evidence="15 16">
    <name type="scientific">Marasmius oreades</name>
    <name type="common">fairy-ring Marasmius</name>
    <dbReference type="NCBI Taxonomy" id="181124"/>
    <lineage>
        <taxon>Eukaryota</taxon>
        <taxon>Fungi</taxon>
        <taxon>Dikarya</taxon>
        <taxon>Basidiomycota</taxon>
        <taxon>Agaricomycotina</taxon>
        <taxon>Agaricomycetes</taxon>
        <taxon>Agaricomycetidae</taxon>
        <taxon>Agaricales</taxon>
        <taxon>Marasmiineae</taxon>
        <taxon>Marasmiaceae</taxon>
        <taxon>Marasmius</taxon>
    </lineage>
</organism>
<feature type="region of interest" description="Disordered" evidence="13">
    <location>
        <begin position="537"/>
        <end position="560"/>
    </location>
</feature>
<dbReference type="GeneID" id="66073772"/>
<keyword evidence="10" id="KW-0866">Nonsense-mediated mRNA decay</keyword>
<evidence type="ECO:0000256" key="8">
    <source>
        <dbReference type="ARBA" id="ARBA00022845"/>
    </source>
</evidence>